<evidence type="ECO:0000256" key="1">
    <source>
        <dbReference type="HAMAP-Rule" id="MF_02062"/>
    </source>
</evidence>
<dbReference type="NCBIfam" id="TIGR00210">
    <property type="entry name" value="gltS"/>
    <property type="match status" value="1"/>
</dbReference>
<dbReference type="eggNOG" id="COG0786">
    <property type="taxonomic scope" value="Bacteria"/>
</dbReference>
<keyword evidence="1" id="KW-0769">Symport</keyword>
<dbReference type="HOGENOM" id="CLU_040907_0_0_7"/>
<feature type="transmembrane region" description="Helical" evidence="1">
    <location>
        <begin position="95"/>
        <end position="120"/>
    </location>
</feature>
<keyword evidence="1" id="KW-1133">Transmembrane helix</keyword>
<dbReference type="EMBL" id="FO203522">
    <property type="protein sequence ID" value="CCO24438.1"/>
    <property type="molecule type" value="Genomic_DNA"/>
</dbReference>
<dbReference type="GO" id="GO:0005886">
    <property type="term" value="C:plasma membrane"/>
    <property type="evidence" value="ECO:0007669"/>
    <property type="project" value="UniProtKB-SubCell"/>
</dbReference>
<dbReference type="PATRIC" id="fig|1121451.3.peg.2392"/>
<proteinExistence type="inferred from homology"/>
<feature type="transmembrane region" description="Helical" evidence="1">
    <location>
        <begin position="36"/>
        <end position="59"/>
    </location>
</feature>
<keyword evidence="1" id="KW-0029">Amino-acid transport</keyword>
<keyword evidence="1" id="KW-0739">Sodium transport</keyword>
<dbReference type="Pfam" id="PF03616">
    <property type="entry name" value="Glt_symporter"/>
    <property type="match status" value="1"/>
</dbReference>
<accession>L0RCE6</accession>
<dbReference type="KEGG" id="dhy:DESAM_22171"/>
<feature type="transmembrane region" description="Helical" evidence="1">
    <location>
        <begin position="6"/>
        <end position="24"/>
    </location>
</feature>
<keyword evidence="1" id="KW-0813">Transport</keyword>
<comment type="similarity">
    <text evidence="1">Belongs to the glutamate:Na(+) symporter (ESS) (TC 2.A.27) family.</text>
</comment>
<protein>
    <recommendedName>
        <fullName evidence="1 2">Sodium/glutamate symporter</fullName>
    </recommendedName>
</protein>
<dbReference type="AlphaFoldDB" id="L0RCE6"/>
<feature type="transmembrane region" description="Helical" evidence="1">
    <location>
        <begin position="126"/>
        <end position="149"/>
    </location>
</feature>
<dbReference type="HAMAP" id="MF_02062">
    <property type="entry name" value="GltS"/>
    <property type="match status" value="1"/>
</dbReference>
<feature type="transmembrane region" description="Helical" evidence="1">
    <location>
        <begin position="277"/>
        <end position="296"/>
    </location>
</feature>
<dbReference type="OrthoDB" id="4921038at2"/>
<organism evidence="3 4">
    <name type="scientific">Maridesulfovibrio hydrothermalis AM13 = DSM 14728</name>
    <dbReference type="NCBI Taxonomy" id="1121451"/>
    <lineage>
        <taxon>Bacteria</taxon>
        <taxon>Pseudomonadati</taxon>
        <taxon>Thermodesulfobacteriota</taxon>
        <taxon>Desulfovibrionia</taxon>
        <taxon>Desulfovibrionales</taxon>
        <taxon>Desulfovibrionaceae</taxon>
        <taxon>Maridesulfovibrio</taxon>
    </lineage>
</organism>
<dbReference type="GO" id="GO:0015501">
    <property type="term" value="F:glutamate:sodium symporter activity"/>
    <property type="evidence" value="ECO:0007669"/>
    <property type="project" value="UniProtKB-UniRule"/>
</dbReference>
<keyword evidence="1" id="KW-0915">Sodium</keyword>
<dbReference type="RefSeq" id="WP_015337038.1">
    <property type="nucleotide sequence ID" value="NC_020055.1"/>
</dbReference>
<keyword evidence="1" id="KW-1003">Cell membrane</keyword>
<feature type="transmembrane region" description="Helical" evidence="1">
    <location>
        <begin position="371"/>
        <end position="392"/>
    </location>
</feature>
<sequence length="396" mass="42136">MIFEVDGFQSFSFGILVFLAGWGVNRKVEFLRKFTIPEPVTGGLLAAAILTIGYVAAGVEIKFDLVARDALILYFFTCIGLNANFRKLLKGGKSLFLLLAAAMAFLVAQNLVGIGVAKLIGLERVIGLIGGSISLIGGHGTAIAWAPILSNQFGVTNAMEIGAACATFGLVLASVMGGPVANHLIVKHNLRSTDSGALDVGTERSAGGGWVNHVEFLSALLLIHVTMIIGVFLSDFLEQAGVMLPTFVVCLFTGIILTNTIPVVFKKVKWPAETVSNGLIAEISLGVFLAMSLMSVQLWELVDLAAPLLILLSVQFMLSFLFIIYVVFNVMGRDYEAAVMVAGFGGFSMGATPTAIANMTAVTEKHGPAHIAFIVIPLVCSFFIDLFNAFVIKLLL</sequence>
<keyword evidence="1" id="KW-0406">Ion transport</keyword>
<keyword evidence="1" id="KW-0812">Transmembrane</keyword>
<dbReference type="Proteomes" id="UP000010808">
    <property type="component" value="Chromosome"/>
</dbReference>
<feature type="transmembrane region" description="Helical" evidence="1">
    <location>
        <begin position="337"/>
        <end position="359"/>
    </location>
</feature>
<comment type="function">
    <text evidence="1">Catalyzes the sodium-dependent transport of glutamate.</text>
</comment>
<evidence type="ECO:0000313" key="4">
    <source>
        <dbReference type="Proteomes" id="UP000010808"/>
    </source>
</evidence>
<dbReference type="GO" id="GO:0015813">
    <property type="term" value="P:L-glutamate transmembrane transport"/>
    <property type="evidence" value="ECO:0007669"/>
    <property type="project" value="UniProtKB-UniRule"/>
</dbReference>
<gene>
    <name evidence="3" type="primary">gltS</name>
    <name evidence="3" type="ORF">DESAM_22171</name>
</gene>
<keyword evidence="1" id="KW-0472">Membrane</keyword>
<evidence type="ECO:0000256" key="2">
    <source>
        <dbReference type="NCBIfam" id="TIGR00210"/>
    </source>
</evidence>
<feature type="transmembrane region" description="Helical" evidence="1">
    <location>
        <begin position="161"/>
        <end position="181"/>
    </location>
</feature>
<feature type="transmembrane region" description="Helical" evidence="1">
    <location>
        <begin position="244"/>
        <end position="265"/>
    </location>
</feature>
<name>L0RCE6_9BACT</name>
<dbReference type="PANTHER" id="PTHR36178:SF1">
    <property type="entry name" value="SODIUM_GLUTAMATE SYMPORTER"/>
    <property type="match status" value="1"/>
</dbReference>
<keyword evidence="4" id="KW-1185">Reference proteome</keyword>
<feature type="transmembrane region" description="Helical" evidence="1">
    <location>
        <begin position="308"/>
        <end position="331"/>
    </location>
</feature>
<evidence type="ECO:0000313" key="3">
    <source>
        <dbReference type="EMBL" id="CCO24438.1"/>
    </source>
</evidence>
<reference evidence="3 4" key="1">
    <citation type="submission" date="2012-10" db="EMBL/GenBank/DDBJ databases">
        <authorList>
            <person name="Genoscope - CEA"/>
        </authorList>
    </citation>
    <scope>NUCLEOTIDE SEQUENCE [LARGE SCALE GENOMIC DNA]</scope>
    <source>
        <strain evidence="4">AM13 / DSM 14728</strain>
    </source>
</reference>
<dbReference type="STRING" id="1121451.DESAM_22171"/>
<dbReference type="PANTHER" id="PTHR36178">
    <property type="entry name" value="SLR0625 PROTEIN"/>
    <property type="match status" value="1"/>
</dbReference>
<feature type="transmembrane region" description="Helical" evidence="1">
    <location>
        <begin position="216"/>
        <end position="237"/>
    </location>
</feature>
<dbReference type="InterPro" id="IPR004445">
    <property type="entry name" value="GltS"/>
</dbReference>
<comment type="subcellular location">
    <subcellularLocation>
        <location evidence="1">Cell membrane</location>
        <topology evidence="1">Multi-pass membrane protein</topology>
    </subcellularLocation>
</comment>
<feature type="transmembrane region" description="Helical" evidence="1">
    <location>
        <begin position="65"/>
        <end position="83"/>
    </location>
</feature>